<reference evidence="1" key="1">
    <citation type="submission" date="2020-02" db="EMBL/GenBank/DDBJ databases">
        <authorList>
            <person name="Meier V. D."/>
        </authorList>
    </citation>
    <scope>NUCLEOTIDE SEQUENCE</scope>
    <source>
        <strain evidence="1">AVDCRST_MAG67</strain>
    </source>
</reference>
<proteinExistence type="predicted"/>
<dbReference type="EMBL" id="CADCVQ010000178">
    <property type="protein sequence ID" value="CAA9533314.1"/>
    <property type="molecule type" value="Genomic_DNA"/>
</dbReference>
<protein>
    <submittedName>
        <fullName evidence="1">Uncharacterized protein</fullName>
    </submittedName>
</protein>
<sequence length="259" mass="28842">MFSQRHRFFLLDERAGYAPAGLKRFAERRGGHLDDDVRHGTVATIEAFERVMTELIAIEHGMMLQNLALACGALGLGGFASFAALDDPWLEALGFDTVRLPLSRSLGVPRHVRLALRLMRRDVPVALPIGLDGVDGARLLRTCSPPVQPSMRAAVESVVARKFAADGLYRGRACEGAWRDPQRVAAGSGEIGAEAIEATVAYCEHVYQRYERFPAYLAPYHAVMAFQATHLDLEFYDRHYRPDAVRDAHRHHFSSALHH</sequence>
<gene>
    <name evidence="1" type="ORF">AVDCRST_MAG67-4448</name>
</gene>
<dbReference type="GO" id="GO:0016491">
    <property type="term" value="F:oxidoreductase activity"/>
    <property type="evidence" value="ECO:0007669"/>
    <property type="project" value="InterPro"/>
</dbReference>
<organism evidence="1">
    <name type="scientific">uncultured Solirubrobacteraceae bacterium</name>
    <dbReference type="NCBI Taxonomy" id="1162706"/>
    <lineage>
        <taxon>Bacteria</taxon>
        <taxon>Bacillati</taxon>
        <taxon>Actinomycetota</taxon>
        <taxon>Thermoleophilia</taxon>
        <taxon>Solirubrobacterales</taxon>
        <taxon>Solirubrobacteraceae</taxon>
        <taxon>environmental samples</taxon>
    </lineage>
</organism>
<dbReference type="Gene3D" id="3.40.109.10">
    <property type="entry name" value="NADH Oxidase"/>
    <property type="match status" value="1"/>
</dbReference>
<dbReference type="InterPro" id="IPR000415">
    <property type="entry name" value="Nitroreductase-like"/>
</dbReference>
<name>A0A6J4TV85_9ACTN</name>
<evidence type="ECO:0000313" key="1">
    <source>
        <dbReference type="EMBL" id="CAA9533314.1"/>
    </source>
</evidence>
<dbReference type="AlphaFoldDB" id="A0A6J4TV85"/>
<accession>A0A6J4TV85</accession>